<gene>
    <name evidence="8" type="ORF">LUZ63_013526</name>
</gene>
<dbReference type="Pfam" id="PF23559">
    <property type="entry name" value="WHD_DRP"/>
    <property type="match status" value="1"/>
</dbReference>
<comment type="caution">
    <text evidence="8">The sequence shown here is derived from an EMBL/GenBank/DDBJ whole genome shotgun (WGS) entry which is preliminary data.</text>
</comment>
<feature type="domain" description="R13L1/DRL21-like LRR repeat region" evidence="7">
    <location>
        <begin position="650"/>
        <end position="707"/>
    </location>
</feature>
<evidence type="ECO:0000256" key="1">
    <source>
        <dbReference type="ARBA" id="ARBA00022614"/>
    </source>
</evidence>
<dbReference type="EMBL" id="JAMQYH010000004">
    <property type="protein sequence ID" value="KAJ1689371.1"/>
    <property type="molecule type" value="Genomic_DNA"/>
</dbReference>
<keyword evidence="1" id="KW-0433">Leucine-rich repeat</keyword>
<evidence type="ECO:0000256" key="2">
    <source>
        <dbReference type="ARBA" id="ARBA00022737"/>
    </source>
</evidence>
<feature type="domain" description="R13L1/DRL21-like LRR repeat region" evidence="7">
    <location>
        <begin position="408"/>
        <end position="561"/>
    </location>
</feature>
<name>A0A9Q0C8Q3_9POAL</name>
<keyword evidence="2" id="KW-0677">Repeat</keyword>
<dbReference type="FunFam" id="1.10.10.10:FF:000322">
    <property type="entry name" value="Probable disease resistance protein At1g63360"/>
    <property type="match status" value="1"/>
</dbReference>
<dbReference type="OrthoDB" id="695281at2759"/>
<dbReference type="Gene3D" id="3.80.10.10">
    <property type="entry name" value="Ribonuclease Inhibitor"/>
    <property type="match status" value="3"/>
</dbReference>
<organism evidence="8 9">
    <name type="scientific">Rhynchospora breviuscula</name>
    <dbReference type="NCBI Taxonomy" id="2022672"/>
    <lineage>
        <taxon>Eukaryota</taxon>
        <taxon>Viridiplantae</taxon>
        <taxon>Streptophyta</taxon>
        <taxon>Embryophyta</taxon>
        <taxon>Tracheophyta</taxon>
        <taxon>Spermatophyta</taxon>
        <taxon>Magnoliopsida</taxon>
        <taxon>Liliopsida</taxon>
        <taxon>Poales</taxon>
        <taxon>Cyperaceae</taxon>
        <taxon>Cyperoideae</taxon>
        <taxon>Rhynchosporeae</taxon>
        <taxon>Rhynchospora</taxon>
    </lineage>
</organism>
<evidence type="ECO:0000256" key="3">
    <source>
        <dbReference type="ARBA" id="ARBA00022821"/>
    </source>
</evidence>
<dbReference type="Proteomes" id="UP001151287">
    <property type="component" value="Unassembled WGS sequence"/>
</dbReference>
<evidence type="ECO:0000259" key="7">
    <source>
        <dbReference type="Pfam" id="PF25019"/>
    </source>
</evidence>
<dbReference type="Gene3D" id="1.10.10.10">
    <property type="entry name" value="Winged helix-like DNA-binding domain superfamily/Winged helix DNA-binding domain"/>
    <property type="match status" value="1"/>
</dbReference>
<dbReference type="GO" id="GO:0009626">
    <property type="term" value="P:plant-type hypersensitive response"/>
    <property type="evidence" value="ECO:0007669"/>
    <property type="project" value="UniProtKB-ARBA"/>
</dbReference>
<evidence type="ECO:0000313" key="8">
    <source>
        <dbReference type="EMBL" id="KAJ1689371.1"/>
    </source>
</evidence>
<dbReference type="Pfam" id="PF25019">
    <property type="entry name" value="LRR_R13L1-DRL21"/>
    <property type="match status" value="2"/>
</dbReference>
<evidence type="ECO:0000259" key="5">
    <source>
        <dbReference type="Pfam" id="PF23559"/>
    </source>
</evidence>
<feature type="domain" description="Disease resistance protein winged helix" evidence="5">
    <location>
        <begin position="112"/>
        <end position="180"/>
    </location>
</feature>
<dbReference type="GO" id="GO:0043531">
    <property type="term" value="F:ADP binding"/>
    <property type="evidence" value="ECO:0007669"/>
    <property type="project" value="InterPro"/>
</dbReference>
<dbReference type="InterPro" id="IPR056789">
    <property type="entry name" value="LRR_R13L1-DRL21"/>
</dbReference>
<dbReference type="PANTHER" id="PTHR36766">
    <property type="entry name" value="PLANT BROAD-SPECTRUM MILDEW RESISTANCE PROTEIN RPW8"/>
    <property type="match status" value="1"/>
</dbReference>
<dbReference type="PANTHER" id="PTHR36766:SF70">
    <property type="entry name" value="DISEASE RESISTANCE PROTEIN RGA4"/>
    <property type="match status" value="1"/>
</dbReference>
<keyword evidence="9" id="KW-1185">Reference proteome</keyword>
<dbReference type="AlphaFoldDB" id="A0A9Q0C8Q3"/>
<feature type="compositionally biased region" description="Basic and acidic residues" evidence="4">
    <location>
        <begin position="805"/>
        <end position="826"/>
    </location>
</feature>
<dbReference type="InterPro" id="IPR036388">
    <property type="entry name" value="WH-like_DNA-bd_sf"/>
</dbReference>
<dbReference type="InterPro" id="IPR032675">
    <property type="entry name" value="LRR_dom_sf"/>
</dbReference>
<evidence type="ECO:0008006" key="10">
    <source>
        <dbReference type="Google" id="ProtNLM"/>
    </source>
</evidence>
<accession>A0A9Q0C8Q3</accession>
<feature type="region of interest" description="Disordered" evidence="4">
    <location>
        <begin position="791"/>
        <end position="826"/>
    </location>
</feature>
<dbReference type="Gene3D" id="1.10.8.430">
    <property type="entry name" value="Helical domain of apoptotic protease-activating factors"/>
    <property type="match status" value="1"/>
</dbReference>
<dbReference type="SUPFAM" id="SSF52540">
    <property type="entry name" value="P-loop containing nucleoside triphosphate hydrolases"/>
    <property type="match status" value="1"/>
</dbReference>
<dbReference type="GO" id="GO:0002758">
    <property type="term" value="P:innate immune response-activating signaling pathway"/>
    <property type="evidence" value="ECO:0007669"/>
    <property type="project" value="UniProtKB-ARBA"/>
</dbReference>
<feature type="domain" description="Disease resistance R13L4/SHOC-2-like LRR" evidence="6">
    <location>
        <begin position="246"/>
        <end position="355"/>
    </location>
</feature>
<dbReference type="SUPFAM" id="SSF52058">
    <property type="entry name" value="L domain-like"/>
    <property type="match status" value="1"/>
</dbReference>
<dbReference type="InterPro" id="IPR027417">
    <property type="entry name" value="P-loop_NTPase"/>
</dbReference>
<proteinExistence type="predicted"/>
<dbReference type="InterPro" id="IPR055414">
    <property type="entry name" value="LRR_R13L4/SHOC2-like"/>
</dbReference>
<evidence type="ECO:0000256" key="4">
    <source>
        <dbReference type="SAM" id="MobiDB-lite"/>
    </source>
</evidence>
<dbReference type="GO" id="GO:0042742">
    <property type="term" value="P:defense response to bacterium"/>
    <property type="evidence" value="ECO:0007669"/>
    <property type="project" value="UniProtKB-ARBA"/>
</dbReference>
<keyword evidence="3" id="KW-0611">Plant defense</keyword>
<evidence type="ECO:0000313" key="9">
    <source>
        <dbReference type="Proteomes" id="UP001151287"/>
    </source>
</evidence>
<evidence type="ECO:0000259" key="6">
    <source>
        <dbReference type="Pfam" id="PF23598"/>
    </source>
</evidence>
<reference evidence="8" key="1">
    <citation type="journal article" date="2022" name="Cell">
        <title>Repeat-based holocentromeres influence genome architecture and karyotype evolution.</title>
        <authorList>
            <person name="Hofstatter P.G."/>
            <person name="Thangavel G."/>
            <person name="Lux T."/>
            <person name="Neumann P."/>
            <person name="Vondrak T."/>
            <person name="Novak P."/>
            <person name="Zhang M."/>
            <person name="Costa L."/>
            <person name="Castellani M."/>
            <person name="Scott A."/>
            <person name="Toegelov H."/>
            <person name="Fuchs J."/>
            <person name="Mata-Sucre Y."/>
            <person name="Dias Y."/>
            <person name="Vanzela A.L.L."/>
            <person name="Huettel B."/>
            <person name="Almeida C.C.S."/>
            <person name="Simkova H."/>
            <person name="Souza G."/>
            <person name="Pedrosa-Harand A."/>
            <person name="Macas J."/>
            <person name="Mayer K.F.X."/>
            <person name="Houben A."/>
            <person name="Marques A."/>
        </authorList>
    </citation>
    <scope>NUCLEOTIDE SEQUENCE</scope>
    <source>
        <strain evidence="8">RhyBre1mFocal</strain>
    </source>
</reference>
<dbReference type="InterPro" id="IPR058922">
    <property type="entry name" value="WHD_DRP"/>
</dbReference>
<protein>
    <recommendedName>
        <fullName evidence="10">NB-ARC domain-containing protein</fullName>
    </recommendedName>
</protein>
<dbReference type="Pfam" id="PF23598">
    <property type="entry name" value="LRR_14"/>
    <property type="match status" value="1"/>
</dbReference>
<sequence>MQTVPTFNLNYLSAEQSWQVFHHYAFGGAIQNMGSNLIEIGKQIMRKCEMLPLAIKSIASLLRHEPNEESWKGILQNELWESDTNDEIFRSLQISYARLPTYLKPCFLYCSMFPKDYRYNIKKLVKLWISQGYVQKDGLRSAHEIGWEYAKGLWQRSFFQGNYREKNFYCTLHDMVHDLARFNSGHGCYSIVGGMDPNFPKELYHLYVRGGFNLIETPSYPFGMFATLRTPIVDNNWSKQSWSAFDISKAPKLRVLDLSCRNDLHFDFSFVKSKHLRYLCIDGICFERLPECICSLYNLQKLTLRHCFDLIELPKSIGNLVSLEELTIKSCDLLRVLPVSLGQLKALRKFRLRECSELEEVSFDMGNLTNLQLLTISETSVSSVPPSMYRILTRIGALELRLKCSTMGWLEHLINLEGTLILTGLNCVRSLNDVRRANLASMHNLHRLILWWDHSFHDRYRIAYQNVLELFIDRNRDASPETDTNEDEYEINDYSLMVWLQPHPNCKELEIKCYYNCLFPLWIGNPILCASLERIALNCCLYITFIPFGNLGKLKCLRIFGCSSLQFIQEESLPLVLEEIEISCCRSLISVMGLRRLKFLFKLRITECKNLVLLDPCRKASITTFVWQCPKLQEWCSQHDISYEGKSCEVDLKVLNIESYSGLLIPDWIGDPTICASLERIEVLDCLYITFIPFGSLEKLKYLRILGCSSLEFINEDSLPLVVEEIEISDCENLTYVNGMQMLKSLVKLDITDCRNLCWLDPFGKTSIITISKCPKIRELCAQHDIYYKGSESDNSSGSAPSDGDEYHSHDIHNDKNGDDTGSDWR</sequence>
<dbReference type="InterPro" id="IPR042197">
    <property type="entry name" value="Apaf_helical"/>
</dbReference>